<reference evidence="4" key="1">
    <citation type="submission" date="2016-10" db="EMBL/GenBank/DDBJ databases">
        <authorList>
            <person name="de Groot N.N."/>
        </authorList>
    </citation>
    <scope>NUCLEOTIDE SEQUENCE</scope>
</reference>
<dbReference type="PANTHER" id="PTHR11851:SF49">
    <property type="entry name" value="MITOCHONDRIAL-PROCESSING PEPTIDASE SUBUNIT ALPHA"/>
    <property type="match status" value="1"/>
</dbReference>
<dbReference type="AlphaFoldDB" id="A0A1W1EIJ4"/>
<feature type="domain" description="Peptidase M16 C-terminal" evidence="3">
    <location>
        <begin position="175"/>
        <end position="349"/>
    </location>
</feature>
<dbReference type="Pfam" id="PF00675">
    <property type="entry name" value="Peptidase_M16"/>
    <property type="match status" value="1"/>
</dbReference>
<evidence type="ECO:0000313" key="4">
    <source>
        <dbReference type="EMBL" id="SHO80656.1"/>
    </source>
</evidence>
<dbReference type="GO" id="GO:0046872">
    <property type="term" value="F:metal ion binding"/>
    <property type="evidence" value="ECO:0007669"/>
    <property type="project" value="InterPro"/>
</dbReference>
<name>A0A1W1EIJ4_9ZZZZ</name>
<comment type="similarity">
    <text evidence="1">Belongs to the peptidase M16 family.</text>
</comment>
<dbReference type="GO" id="GO:0006508">
    <property type="term" value="P:proteolysis"/>
    <property type="evidence" value="ECO:0007669"/>
    <property type="project" value="UniProtKB-KW"/>
</dbReference>
<proteinExistence type="inferred from homology"/>
<dbReference type="InterPro" id="IPR050361">
    <property type="entry name" value="MPP/UQCRC_Complex"/>
</dbReference>
<evidence type="ECO:0000259" key="2">
    <source>
        <dbReference type="Pfam" id="PF00675"/>
    </source>
</evidence>
<dbReference type="GO" id="GO:0004222">
    <property type="term" value="F:metalloendopeptidase activity"/>
    <property type="evidence" value="ECO:0007669"/>
    <property type="project" value="InterPro"/>
</dbReference>
<dbReference type="EMBL" id="FRYL01000015">
    <property type="protein sequence ID" value="SHO80656.1"/>
    <property type="molecule type" value="Genomic_DNA"/>
</dbReference>
<evidence type="ECO:0000256" key="1">
    <source>
        <dbReference type="ARBA" id="ARBA00007261"/>
    </source>
</evidence>
<accession>A0A1W1EIJ4</accession>
<evidence type="ECO:0000259" key="3">
    <source>
        <dbReference type="Pfam" id="PF05193"/>
    </source>
</evidence>
<keyword evidence="4" id="KW-0645">Protease</keyword>
<dbReference type="PROSITE" id="PS00143">
    <property type="entry name" value="INSULINASE"/>
    <property type="match status" value="1"/>
</dbReference>
<dbReference type="InterPro" id="IPR001431">
    <property type="entry name" value="Pept_M16_Zn_BS"/>
</dbReference>
<sequence>MASSLPKHYTKTLDNGLEVVAIPMNNHSGVITTQVYYKVGSGNEIMGKSGIAHMLEHMSFKSTKKMREGEFDEIVKSMGANNNASTGFDYTTYYINSTAKHLSKSLELFADMMDGLLLKDDEFQKERAVVAEERRWRTDNTPTGYLFFRLFNIHYTYHSYHWTPIGFMEDILNWKIEDIREFYKSYYSPNNAIIVVAGDIDKDTVFKEAEAKFGDKKKSEVRKLHFKELKIDGSKRAILHKDNNNLDILAIAYPIPNFENEDQVGLSAITEILSNGKSSKLYKKLVDEKSMVNQVYGYNMDMKSSGIFLFFAVCNPDVKAEAVEKEILDEIEKIKKGSISQEELDKVKINTKADFIHSIEHSHSVAGLFGSYFAKGNIKPLLEYEEKFDKITTKDITAIANKYFDNNVSTTLILRSSK</sequence>
<keyword evidence="4" id="KW-0378">Hydrolase</keyword>
<gene>
    <name evidence="4" type="ORF">MNB_SV-15-704</name>
</gene>
<dbReference type="InterPro" id="IPR007863">
    <property type="entry name" value="Peptidase_M16_C"/>
</dbReference>
<dbReference type="Pfam" id="PF05193">
    <property type="entry name" value="Peptidase_M16_C"/>
    <property type="match status" value="1"/>
</dbReference>
<dbReference type="InterPro" id="IPR011765">
    <property type="entry name" value="Pept_M16_N"/>
</dbReference>
<protein>
    <submittedName>
        <fullName evidence="4">Putative zinc protease</fullName>
    </submittedName>
</protein>
<feature type="domain" description="Peptidase M16 N-terminal" evidence="2">
    <location>
        <begin position="20"/>
        <end position="135"/>
    </location>
</feature>
<dbReference type="Gene3D" id="3.30.830.10">
    <property type="entry name" value="Metalloenzyme, LuxS/M16 peptidase-like"/>
    <property type="match status" value="2"/>
</dbReference>
<dbReference type="PANTHER" id="PTHR11851">
    <property type="entry name" value="METALLOPROTEASE"/>
    <property type="match status" value="1"/>
</dbReference>
<organism evidence="4">
    <name type="scientific">hydrothermal vent metagenome</name>
    <dbReference type="NCBI Taxonomy" id="652676"/>
    <lineage>
        <taxon>unclassified sequences</taxon>
        <taxon>metagenomes</taxon>
        <taxon>ecological metagenomes</taxon>
    </lineage>
</organism>
<dbReference type="SUPFAM" id="SSF63411">
    <property type="entry name" value="LuxS/MPP-like metallohydrolase"/>
    <property type="match status" value="2"/>
</dbReference>
<dbReference type="InterPro" id="IPR011249">
    <property type="entry name" value="Metalloenz_LuxS/M16"/>
</dbReference>